<sequence>MPIDPNGCKAVPYGEVNGRPEVILFKNYLWWTLAITRPSPPGLPAPPHLHVATDPKCCAGASDFPSSVWPTTSTTSKAGTLFSRQSPPPDTLVPDERSHPKRSMKKSRALYPAPMSTWVIIYCVLRIWLGEELARRHNILNSLLWLLVSNHLASSQIKKNMDRSNDRTRKLEYC</sequence>
<feature type="region of interest" description="Disordered" evidence="1">
    <location>
        <begin position="77"/>
        <end position="106"/>
    </location>
</feature>
<dbReference type="EMBL" id="JAACXV010013058">
    <property type="protein sequence ID" value="KAF7274134.1"/>
    <property type="molecule type" value="Genomic_DNA"/>
</dbReference>
<dbReference type="Proteomes" id="UP000625711">
    <property type="component" value="Unassembled WGS sequence"/>
</dbReference>
<organism evidence="2 3">
    <name type="scientific">Rhynchophorus ferrugineus</name>
    <name type="common">Red palm weevil</name>
    <name type="synonym">Curculio ferrugineus</name>
    <dbReference type="NCBI Taxonomy" id="354439"/>
    <lineage>
        <taxon>Eukaryota</taxon>
        <taxon>Metazoa</taxon>
        <taxon>Ecdysozoa</taxon>
        <taxon>Arthropoda</taxon>
        <taxon>Hexapoda</taxon>
        <taxon>Insecta</taxon>
        <taxon>Pterygota</taxon>
        <taxon>Neoptera</taxon>
        <taxon>Endopterygota</taxon>
        <taxon>Coleoptera</taxon>
        <taxon>Polyphaga</taxon>
        <taxon>Cucujiformia</taxon>
        <taxon>Curculionidae</taxon>
        <taxon>Dryophthorinae</taxon>
        <taxon>Rhynchophorus</taxon>
    </lineage>
</organism>
<protein>
    <submittedName>
        <fullName evidence="2">Uncharacterized protein</fullName>
    </submittedName>
</protein>
<comment type="caution">
    <text evidence="2">The sequence shown here is derived from an EMBL/GenBank/DDBJ whole genome shotgun (WGS) entry which is preliminary data.</text>
</comment>
<dbReference type="AlphaFoldDB" id="A0A834I546"/>
<reference evidence="2" key="1">
    <citation type="submission" date="2020-08" db="EMBL/GenBank/DDBJ databases">
        <title>Genome sequencing and assembly of the red palm weevil Rhynchophorus ferrugineus.</title>
        <authorList>
            <person name="Dias G.B."/>
            <person name="Bergman C.M."/>
            <person name="Manee M."/>
        </authorList>
    </citation>
    <scope>NUCLEOTIDE SEQUENCE</scope>
    <source>
        <strain evidence="2">AA-2017</strain>
        <tissue evidence="2">Whole larva</tissue>
    </source>
</reference>
<evidence type="ECO:0000313" key="2">
    <source>
        <dbReference type="EMBL" id="KAF7274134.1"/>
    </source>
</evidence>
<evidence type="ECO:0000256" key="1">
    <source>
        <dbReference type="SAM" id="MobiDB-lite"/>
    </source>
</evidence>
<name>A0A834I546_RHYFE</name>
<accession>A0A834I546</accession>
<gene>
    <name evidence="2" type="ORF">GWI33_013187</name>
</gene>
<keyword evidence="3" id="KW-1185">Reference proteome</keyword>
<proteinExistence type="predicted"/>
<evidence type="ECO:0000313" key="3">
    <source>
        <dbReference type="Proteomes" id="UP000625711"/>
    </source>
</evidence>